<dbReference type="OrthoDB" id="1260171at2"/>
<evidence type="ECO:0008006" key="3">
    <source>
        <dbReference type="Google" id="ProtNLM"/>
    </source>
</evidence>
<dbReference type="RefSeq" id="WP_132004992.1">
    <property type="nucleotide sequence ID" value="NZ_SMFK01000005.1"/>
</dbReference>
<comment type="caution">
    <text evidence="1">The sequence shown here is derived from an EMBL/GenBank/DDBJ whole genome shotgun (WGS) entry which is preliminary data.</text>
</comment>
<sequence>MKKNFLLIIIGLCTLFSCKKTSEKAETISTSIHAKKKEIYTSADTKSYLDFDKEFNEYKIAAVKDPQKFSTEEMAFEVKENDFNFTKSDHFDYYTIKSFDLGDTNFKVILYSTFGENDSKVANIQLNSYRSGVQVDALLLDSRFEFETEYYRNFVIKNDKTIEIKKMSVDKLLYNVKGDIIGNRKVNDTLIDVVSYKVNPKGEFLKLL</sequence>
<dbReference type="AlphaFoldDB" id="A0A4R5CAJ4"/>
<gene>
    <name evidence="1" type="ORF">E0F76_09920</name>
</gene>
<dbReference type="PROSITE" id="PS51257">
    <property type="entry name" value="PROKAR_LIPOPROTEIN"/>
    <property type="match status" value="1"/>
</dbReference>
<evidence type="ECO:0000313" key="1">
    <source>
        <dbReference type="EMBL" id="TDD96951.1"/>
    </source>
</evidence>
<organism evidence="1 2">
    <name type="scientific">Flavobacterium cellulosilyticum</name>
    <dbReference type="NCBI Taxonomy" id="2541731"/>
    <lineage>
        <taxon>Bacteria</taxon>
        <taxon>Pseudomonadati</taxon>
        <taxon>Bacteroidota</taxon>
        <taxon>Flavobacteriia</taxon>
        <taxon>Flavobacteriales</taxon>
        <taxon>Flavobacteriaceae</taxon>
        <taxon>Flavobacterium</taxon>
    </lineage>
</organism>
<accession>A0A4R5CAJ4</accession>
<dbReference type="Proteomes" id="UP000295479">
    <property type="component" value="Unassembled WGS sequence"/>
</dbReference>
<keyword evidence="2" id="KW-1185">Reference proteome</keyword>
<proteinExistence type="predicted"/>
<reference evidence="1 2" key="1">
    <citation type="submission" date="2019-03" db="EMBL/GenBank/DDBJ databases">
        <title>Flavobacterium AR-3-4 sp. nov. isolated from arctic soil.</title>
        <authorList>
            <person name="Chaudhary D.K."/>
        </authorList>
    </citation>
    <scope>NUCLEOTIDE SEQUENCE [LARGE SCALE GENOMIC DNA]</scope>
    <source>
        <strain evidence="1 2">AR-3-4</strain>
    </source>
</reference>
<name>A0A4R5CAJ4_9FLAO</name>
<evidence type="ECO:0000313" key="2">
    <source>
        <dbReference type="Proteomes" id="UP000295479"/>
    </source>
</evidence>
<protein>
    <recommendedName>
        <fullName evidence="3">Lipoprotein</fullName>
    </recommendedName>
</protein>
<dbReference type="EMBL" id="SMFK01000005">
    <property type="protein sequence ID" value="TDD96951.1"/>
    <property type="molecule type" value="Genomic_DNA"/>
</dbReference>